<dbReference type="PANTHER" id="PTHR42988:SF2">
    <property type="entry name" value="CYCLIC NUCLEOTIDE PHOSPHODIESTERASE CBUA0032-RELATED"/>
    <property type="match status" value="1"/>
</dbReference>
<dbReference type="OrthoDB" id="651281at2"/>
<keyword evidence="2" id="KW-0378">Hydrolase</keyword>
<evidence type="ECO:0000256" key="2">
    <source>
        <dbReference type="ARBA" id="ARBA00022801"/>
    </source>
</evidence>
<dbReference type="Gene3D" id="3.60.21.10">
    <property type="match status" value="1"/>
</dbReference>
<dbReference type="GO" id="GO:0046872">
    <property type="term" value="F:metal ion binding"/>
    <property type="evidence" value="ECO:0007669"/>
    <property type="project" value="UniProtKB-KW"/>
</dbReference>
<feature type="domain" description="Calcineurin-like phosphoesterase" evidence="5">
    <location>
        <begin position="1"/>
        <end position="196"/>
    </location>
</feature>
<sequence>MKIIHISDIHLTIPGEPMGGLNPHKRFARALADVIAHHPDAARIIITGDLAHWGETRAYEALQHAIADLPVAVRLLIGNHDNRATFRSVFPEHPVDANGFVNHAETLNGVRFLYLDSVGEKTHAGHFCDLRRAWMREELAACERARVFLHHNPMPLGLPAEDQIALIEEDRGPFLELIRQYAGKIDYLHFGHVHAPIHGRLAGVSFASAPSTGNQSIPDLNESKLLKGAPLPPAYSVLLIDQNDTTIHQIPFAWDGPVITAGTAWNDWAKPEENAE</sequence>
<name>A0A545SVR9_9RHOB</name>
<keyword evidence="3" id="KW-0408">Iron</keyword>
<dbReference type="RefSeq" id="WP_142852806.1">
    <property type="nucleotide sequence ID" value="NZ_FXWW01000001.1"/>
</dbReference>
<keyword evidence="1" id="KW-0479">Metal-binding</keyword>
<evidence type="ECO:0000259" key="5">
    <source>
        <dbReference type="Pfam" id="PF00149"/>
    </source>
</evidence>
<evidence type="ECO:0000256" key="1">
    <source>
        <dbReference type="ARBA" id="ARBA00022723"/>
    </source>
</evidence>
<dbReference type="InterPro" id="IPR050884">
    <property type="entry name" value="CNP_phosphodiesterase-III"/>
</dbReference>
<reference evidence="6 7" key="1">
    <citation type="submission" date="2019-06" db="EMBL/GenBank/DDBJ databases">
        <title>A novel species of marine bacteria.</title>
        <authorList>
            <person name="Wang Y."/>
        </authorList>
    </citation>
    <scope>NUCLEOTIDE SEQUENCE [LARGE SCALE GENOMIC DNA]</scope>
    <source>
        <strain evidence="6 7">MA1-10</strain>
    </source>
</reference>
<evidence type="ECO:0000313" key="6">
    <source>
        <dbReference type="EMBL" id="TQV69056.1"/>
    </source>
</evidence>
<dbReference type="InterPro" id="IPR029052">
    <property type="entry name" value="Metallo-depent_PP-like"/>
</dbReference>
<protein>
    <submittedName>
        <fullName evidence="6">Phosphodiesterase</fullName>
    </submittedName>
</protein>
<dbReference type="EMBL" id="VICH01000004">
    <property type="protein sequence ID" value="TQV69056.1"/>
    <property type="molecule type" value="Genomic_DNA"/>
</dbReference>
<dbReference type="Proteomes" id="UP000315816">
    <property type="component" value="Unassembled WGS sequence"/>
</dbReference>
<dbReference type="InterPro" id="IPR004843">
    <property type="entry name" value="Calcineurin-like_PHP"/>
</dbReference>
<dbReference type="SUPFAM" id="SSF56300">
    <property type="entry name" value="Metallo-dependent phosphatases"/>
    <property type="match status" value="1"/>
</dbReference>
<dbReference type="GO" id="GO:0016787">
    <property type="term" value="F:hydrolase activity"/>
    <property type="evidence" value="ECO:0007669"/>
    <property type="project" value="UniProtKB-KW"/>
</dbReference>
<evidence type="ECO:0000256" key="4">
    <source>
        <dbReference type="ARBA" id="ARBA00025742"/>
    </source>
</evidence>
<gene>
    <name evidence="6" type="ORF">FIL88_05660</name>
</gene>
<proteinExistence type="inferred from homology"/>
<comment type="caution">
    <text evidence="6">The sequence shown here is derived from an EMBL/GenBank/DDBJ whole genome shotgun (WGS) entry which is preliminary data.</text>
</comment>
<evidence type="ECO:0000256" key="3">
    <source>
        <dbReference type="ARBA" id="ARBA00023004"/>
    </source>
</evidence>
<accession>A0A545SVR9</accession>
<dbReference type="PANTHER" id="PTHR42988">
    <property type="entry name" value="PHOSPHOHYDROLASE"/>
    <property type="match status" value="1"/>
</dbReference>
<organism evidence="6 7">
    <name type="scientific">Aliiroseovarius halocynthiae</name>
    <dbReference type="NCBI Taxonomy" id="985055"/>
    <lineage>
        <taxon>Bacteria</taxon>
        <taxon>Pseudomonadati</taxon>
        <taxon>Pseudomonadota</taxon>
        <taxon>Alphaproteobacteria</taxon>
        <taxon>Rhodobacterales</taxon>
        <taxon>Paracoccaceae</taxon>
        <taxon>Aliiroseovarius</taxon>
    </lineage>
</organism>
<dbReference type="Pfam" id="PF00149">
    <property type="entry name" value="Metallophos"/>
    <property type="match status" value="1"/>
</dbReference>
<dbReference type="AlphaFoldDB" id="A0A545SVR9"/>
<evidence type="ECO:0000313" key="7">
    <source>
        <dbReference type="Proteomes" id="UP000315816"/>
    </source>
</evidence>
<keyword evidence="7" id="KW-1185">Reference proteome</keyword>
<comment type="similarity">
    <text evidence="4">Belongs to the cyclic nucleotide phosphodiesterase class-III family.</text>
</comment>